<dbReference type="Proteomes" id="UP000660554">
    <property type="component" value="Unassembled WGS sequence"/>
</dbReference>
<dbReference type="EMBL" id="BNDV01000008">
    <property type="protein sequence ID" value="GHI13809.1"/>
    <property type="molecule type" value="Genomic_DNA"/>
</dbReference>
<organism evidence="3 4">
    <name type="scientific">Streptomyces virginiae</name>
    <name type="common">Streptomyces cinnamonensis</name>
    <dbReference type="NCBI Taxonomy" id="1961"/>
    <lineage>
        <taxon>Bacteria</taxon>
        <taxon>Bacillati</taxon>
        <taxon>Actinomycetota</taxon>
        <taxon>Actinomycetes</taxon>
        <taxon>Kitasatosporales</taxon>
        <taxon>Streptomycetaceae</taxon>
        <taxon>Streptomyces</taxon>
    </lineage>
</organism>
<dbReference type="GeneID" id="86952729"/>
<evidence type="ECO:0000313" key="3">
    <source>
        <dbReference type="EMBL" id="GHI13809.1"/>
    </source>
</evidence>
<name>A0ABQ3NM21_STRVG</name>
<feature type="compositionally biased region" description="Basic residues" evidence="1">
    <location>
        <begin position="98"/>
        <end position="107"/>
    </location>
</feature>
<keyword evidence="2" id="KW-1133">Transmembrane helix</keyword>
<protein>
    <submittedName>
        <fullName evidence="3">Uncharacterized protein</fullName>
    </submittedName>
</protein>
<feature type="region of interest" description="Disordered" evidence="1">
    <location>
        <begin position="81"/>
        <end position="107"/>
    </location>
</feature>
<evidence type="ECO:0000313" key="4">
    <source>
        <dbReference type="Proteomes" id="UP000660554"/>
    </source>
</evidence>
<keyword evidence="2" id="KW-0812">Transmembrane</keyword>
<comment type="caution">
    <text evidence="3">The sequence shown here is derived from an EMBL/GenBank/DDBJ whole genome shotgun (WGS) entry which is preliminary data.</text>
</comment>
<reference evidence="4" key="1">
    <citation type="submission" date="2020-09" db="EMBL/GenBank/DDBJ databases">
        <title>Whole genome shotgun sequence of Streptomyces cinnamonensis NBRC 15873.</title>
        <authorList>
            <person name="Komaki H."/>
            <person name="Tamura T."/>
        </authorList>
    </citation>
    <scope>NUCLEOTIDE SEQUENCE [LARGE SCALE GENOMIC DNA]</scope>
    <source>
        <strain evidence="4">NBRC 15873</strain>
    </source>
</reference>
<accession>A0ABQ3NM21</accession>
<evidence type="ECO:0000256" key="1">
    <source>
        <dbReference type="SAM" id="MobiDB-lite"/>
    </source>
</evidence>
<evidence type="ECO:0000256" key="2">
    <source>
        <dbReference type="SAM" id="Phobius"/>
    </source>
</evidence>
<proteinExistence type="predicted"/>
<feature type="transmembrane region" description="Helical" evidence="2">
    <location>
        <begin position="20"/>
        <end position="39"/>
    </location>
</feature>
<keyword evidence="4" id="KW-1185">Reference proteome</keyword>
<dbReference type="RefSeq" id="WP_030742803.1">
    <property type="nucleotide sequence ID" value="NZ_BMRU01000002.1"/>
</dbReference>
<sequence>MTYDAPRSATVRPRMQHVTTAGSALAVALVPLVVGVLFAKAMAADPMTPVNALIAGGGQRAALPRGEWKRRGHTTLHRLRTARRDTARRCARACGSRTRPRRHVHGG</sequence>
<keyword evidence="2" id="KW-0472">Membrane</keyword>
<gene>
    <name evidence="3" type="ORF">Scinn_32720</name>
</gene>